<keyword evidence="4" id="KW-1185">Reference proteome</keyword>
<reference evidence="3 4" key="1">
    <citation type="submission" date="2013-03" db="EMBL/GenBank/DDBJ databases">
        <title>The Genome Sequence of Capronia epimyces CBS 606.96.</title>
        <authorList>
            <consortium name="The Broad Institute Genomics Platform"/>
            <person name="Cuomo C."/>
            <person name="de Hoog S."/>
            <person name="Gorbushina A."/>
            <person name="Walker B."/>
            <person name="Young S.K."/>
            <person name="Zeng Q."/>
            <person name="Gargeya S."/>
            <person name="Fitzgerald M."/>
            <person name="Haas B."/>
            <person name="Abouelleil A."/>
            <person name="Allen A.W."/>
            <person name="Alvarado L."/>
            <person name="Arachchi H.M."/>
            <person name="Berlin A.M."/>
            <person name="Chapman S.B."/>
            <person name="Gainer-Dewar J."/>
            <person name="Goldberg J."/>
            <person name="Griggs A."/>
            <person name="Gujja S."/>
            <person name="Hansen M."/>
            <person name="Howarth C."/>
            <person name="Imamovic A."/>
            <person name="Ireland A."/>
            <person name="Larimer J."/>
            <person name="McCowan C."/>
            <person name="Murphy C."/>
            <person name="Pearson M."/>
            <person name="Poon T.W."/>
            <person name="Priest M."/>
            <person name="Roberts A."/>
            <person name="Saif S."/>
            <person name="Shea T."/>
            <person name="Sisk P."/>
            <person name="Sykes S."/>
            <person name="Wortman J."/>
            <person name="Nusbaum C."/>
            <person name="Birren B."/>
        </authorList>
    </citation>
    <scope>NUCLEOTIDE SEQUENCE [LARGE SCALE GENOMIC DNA]</scope>
    <source>
        <strain evidence="3 4">CBS 606.96</strain>
    </source>
</reference>
<accession>W9YGK1</accession>
<comment type="caution">
    <text evidence="3">The sequence shown here is derived from an EMBL/GenBank/DDBJ whole genome shotgun (WGS) entry which is preliminary data.</text>
</comment>
<evidence type="ECO:0000313" key="4">
    <source>
        <dbReference type="Proteomes" id="UP000019478"/>
    </source>
</evidence>
<name>W9YGK1_9EURO</name>
<proteinExistence type="predicted"/>
<protein>
    <recommendedName>
        <fullName evidence="2">Heterokaryon incompatibility domain-containing protein</fullName>
    </recommendedName>
</protein>
<dbReference type="AlphaFoldDB" id="W9YGK1"/>
<dbReference type="PANTHER" id="PTHR33112">
    <property type="entry name" value="DOMAIN PROTEIN, PUTATIVE-RELATED"/>
    <property type="match status" value="1"/>
</dbReference>
<evidence type="ECO:0000256" key="1">
    <source>
        <dbReference type="SAM" id="MobiDB-lite"/>
    </source>
</evidence>
<dbReference type="OrthoDB" id="5125733at2759"/>
<dbReference type="Proteomes" id="UP000019478">
    <property type="component" value="Unassembled WGS sequence"/>
</dbReference>
<dbReference type="eggNOG" id="ENOG502QWMA">
    <property type="taxonomic scope" value="Eukaryota"/>
</dbReference>
<dbReference type="InterPro" id="IPR010730">
    <property type="entry name" value="HET"/>
</dbReference>
<dbReference type="GeneID" id="19164712"/>
<dbReference type="Pfam" id="PF06985">
    <property type="entry name" value="HET"/>
    <property type="match status" value="1"/>
</dbReference>
<dbReference type="HOGENOM" id="CLU_002639_3_2_1"/>
<evidence type="ECO:0000313" key="3">
    <source>
        <dbReference type="EMBL" id="EXJ92022.1"/>
    </source>
</evidence>
<feature type="compositionally biased region" description="Low complexity" evidence="1">
    <location>
        <begin position="176"/>
        <end position="192"/>
    </location>
</feature>
<gene>
    <name evidence="3" type="ORF">A1O3_00572</name>
</gene>
<dbReference type="EMBL" id="AMGY01000001">
    <property type="protein sequence ID" value="EXJ92022.1"/>
    <property type="molecule type" value="Genomic_DNA"/>
</dbReference>
<dbReference type="RefSeq" id="XP_007728912.1">
    <property type="nucleotide sequence ID" value="XM_007730722.1"/>
</dbReference>
<dbReference type="PANTHER" id="PTHR33112:SF15">
    <property type="entry name" value="HETEROKARYON INCOMPATIBILITY DOMAIN-CONTAINING PROTEIN"/>
    <property type="match status" value="1"/>
</dbReference>
<sequence length="710" mass="78278">MNSGLCEHCRRINVNSIVPYGANDPQIGPQQAGLVHQPTYDGLRTSSARCPLCALFYDALERANAGRPVPPGFPSHERSRIWLHAGAHAFTDLRTPKGLYHMVVSVGRGGVFRAAAVSITTRPDDPLALSGDVIGRPIDEAAGLVECAKQVTEWLSACESQHIRCSEPLVPPAKPQIQNQNQNQTQSSNSDSPGLGRHTPGDICQSLPLPTRLIDVGSMSETETEPPVLRLKETLGSYGRYCALSYSWGRSKSFRTHRSTYTDRIQGFQLDDLPITIREAVRFTRLLGYRYIWVDALCIIQDDARDWARESACMDQIYGLATLTIAASACRDKWDGLVHGRRRHQGVAVTSGCSNSSNVGTMFFSPRAGVIRDVIDGSPLANRAWTLQEQHLSRRTVHFTREQVYWECQQCYLAEDGLDSTKEGSDKNFLAAPATARSSSNPNPNPTWDWMLTRWQWVVENYAQRKLFAPSDKLPALAGLANQFRQRTGATYLAGLWREELPLGLLWTIQTAGSGSGSDSGSGRGLGVRDTGHSAAEYRAPSWSWASIDGAVHYAGYADMVTMSSADTALEQLQVLSADMSLKQAENACGEVTTAVLRVRGKVQRARRTLEKPATRWAGSVRLGYFLHGKGEIVFDNENVNEMVEGDPVFLPIEFPCLLVDRRKEPDGTYSSCFLALEEVHQACYKRIGVGYAEGPDWFASCDSITLSLV</sequence>
<feature type="region of interest" description="Disordered" evidence="1">
    <location>
        <begin position="169"/>
        <end position="208"/>
    </location>
</feature>
<organism evidence="3 4">
    <name type="scientific">Capronia epimyces CBS 606.96</name>
    <dbReference type="NCBI Taxonomy" id="1182542"/>
    <lineage>
        <taxon>Eukaryota</taxon>
        <taxon>Fungi</taxon>
        <taxon>Dikarya</taxon>
        <taxon>Ascomycota</taxon>
        <taxon>Pezizomycotina</taxon>
        <taxon>Eurotiomycetes</taxon>
        <taxon>Chaetothyriomycetidae</taxon>
        <taxon>Chaetothyriales</taxon>
        <taxon>Herpotrichiellaceae</taxon>
        <taxon>Capronia</taxon>
    </lineage>
</organism>
<feature type="domain" description="Heterokaryon incompatibility" evidence="2">
    <location>
        <begin position="241"/>
        <end position="389"/>
    </location>
</feature>
<evidence type="ECO:0000259" key="2">
    <source>
        <dbReference type="Pfam" id="PF06985"/>
    </source>
</evidence>